<sequence>MLVKDITESLEVQNQTNSNYMSMTNWSIKMQMSETTKNT</sequence>
<dbReference type="EMBL" id="UINC01019260">
    <property type="protein sequence ID" value="SVA81465.1"/>
    <property type="molecule type" value="Genomic_DNA"/>
</dbReference>
<dbReference type="AlphaFoldDB" id="A0A381YWS6"/>
<reference evidence="1" key="1">
    <citation type="submission" date="2018-05" db="EMBL/GenBank/DDBJ databases">
        <authorList>
            <person name="Lanie J.A."/>
            <person name="Ng W.-L."/>
            <person name="Kazmierczak K.M."/>
            <person name="Andrzejewski T.M."/>
            <person name="Davidsen T.M."/>
            <person name="Wayne K.J."/>
            <person name="Tettelin H."/>
            <person name="Glass J.I."/>
            <person name="Rusch D."/>
            <person name="Podicherti R."/>
            <person name="Tsui H.-C.T."/>
            <person name="Winkler M.E."/>
        </authorList>
    </citation>
    <scope>NUCLEOTIDE SEQUENCE</scope>
</reference>
<name>A0A381YWS6_9ZZZZ</name>
<protein>
    <submittedName>
        <fullName evidence="1">Uncharacterized protein</fullName>
    </submittedName>
</protein>
<gene>
    <name evidence="1" type="ORF">METZ01_LOCUS134319</name>
</gene>
<proteinExistence type="predicted"/>
<organism evidence="1">
    <name type="scientific">marine metagenome</name>
    <dbReference type="NCBI Taxonomy" id="408172"/>
    <lineage>
        <taxon>unclassified sequences</taxon>
        <taxon>metagenomes</taxon>
        <taxon>ecological metagenomes</taxon>
    </lineage>
</organism>
<evidence type="ECO:0000313" key="1">
    <source>
        <dbReference type="EMBL" id="SVA81465.1"/>
    </source>
</evidence>
<accession>A0A381YWS6</accession>